<sequence length="289" mass="33158">MDLLKRLTDLDNWNFVQEKDKVKLYDNTTDSVLFVRGDAKLEGHELTPEQMAIVVTFLGTRTHWDPYIRHGYVFPFEHSRFESLFVADLNTEPRRHLSCVCVREIKKDVCYTAMSSVEDPRIPMGDSVRADLLVSGWRIQKTETGLDVSYITKIDLKGCVLDELRQQVPLCVGKAVEYAEKNGYPPTLTVCTAQCKYENFFSGRNSYMAILEGPGHCSWSISKKMYPLGLCVIIKGDVEYRLGAEEFSVSEMKGRVEVYIKCVGKKFAREAGVRVYHPKIYKVMPRIHY</sequence>
<dbReference type="GO" id="GO:0008289">
    <property type="term" value="F:lipid binding"/>
    <property type="evidence" value="ECO:0007669"/>
    <property type="project" value="InterPro"/>
</dbReference>
<dbReference type="InterPro" id="IPR002913">
    <property type="entry name" value="START_lipid-bd_dom"/>
</dbReference>
<comment type="caution">
    <text evidence="2">The sequence shown here is derived from an EMBL/GenBank/DDBJ whole genome shotgun (WGS) entry which is preliminary data.</text>
</comment>
<name>A0A8H7V6A1_9FUNG</name>
<evidence type="ECO:0000259" key="1">
    <source>
        <dbReference type="PROSITE" id="PS50848"/>
    </source>
</evidence>
<keyword evidence="3" id="KW-1185">Reference proteome</keyword>
<evidence type="ECO:0000313" key="2">
    <source>
        <dbReference type="EMBL" id="KAG2202899.1"/>
    </source>
</evidence>
<protein>
    <recommendedName>
        <fullName evidence="1">START domain-containing protein</fullName>
    </recommendedName>
</protein>
<feature type="domain" description="START" evidence="1">
    <location>
        <begin position="8"/>
        <end position="176"/>
    </location>
</feature>
<evidence type="ECO:0000313" key="3">
    <source>
        <dbReference type="Proteomes" id="UP000603453"/>
    </source>
</evidence>
<accession>A0A8H7V6A1</accession>
<gene>
    <name evidence="2" type="ORF">INT47_008931</name>
</gene>
<dbReference type="SUPFAM" id="SSF55961">
    <property type="entry name" value="Bet v1-like"/>
    <property type="match status" value="1"/>
</dbReference>
<dbReference type="PROSITE" id="PS50848">
    <property type="entry name" value="START"/>
    <property type="match status" value="1"/>
</dbReference>
<dbReference type="Gene3D" id="3.30.530.20">
    <property type="match status" value="1"/>
</dbReference>
<dbReference type="Pfam" id="PF01852">
    <property type="entry name" value="START"/>
    <property type="match status" value="1"/>
</dbReference>
<proteinExistence type="predicted"/>
<dbReference type="InterPro" id="IPR023393">
    <property type="entry name" value="START-like_dom_sf"/>
</dbReference>
<dbReference type="Proteomes" id="UP000603453">
    <property type="component" value="Unassembled WGS sequence"/>
</dbReference>
<organism evidence="2 3">
    <name type="scientific">Mucor saturninus</name>
    <dbReference type="NCBI Taxonomy" id="64648"/>
    <lineage>
        <taxon>Eukaryota</taxon>
        <taxon>Fungi</taxon>
        <taxon>Fungi incertae sedis</taxon>
        <taxon>Mucoromycota</taxon>
        <taxon>Mucoromycotina</taxon>
        <taxon>Mucoromycetes</taxon>
        <taxon>Mucorales</taxon>
        <taxon>Mucorineae</taxon>
        <taxon>Mucoraceae</taxon>
        <taxon>Mucor</taxon>
    </lineage>
</organism>
<dbReference type="OrthoDB" id="196858at2759"/>
<dbReference type="AlphaFoldDB" id="A0A8H7V6A1"/>
<reference evidence="2" key="1">
    <citation type="submission" date="2020-12" db="EMBL/GenBank/DDBJ databases">
        <title>Metabolic potential, ecology and presence of endohyphal bacteria is reflected in genomic diversity of Mucoromycotina.</title>
        <authorList>
            <person name="Muszewska A."/>
            <person name="Okrasinska A."/>
            <person name="Steczkiewicz K."/>
            <person name="Drgas O."/>
            <person name="Orlowska M."/>
            <person name="Perlinska-Lenart U."/>
            <person name="Aleksandrzak-Piekarczyk T."/>
            <person name="Szatraj K."/>
            <person name="Zielenkiewicz U."/>
            <person name="Pilsyk S."/>
            <person name="Malc E."/>
            <person name="Mieczkowski P."/>
            <person name="Kruszewska J.S."/>
            <person name="Biernat P."/>
            <person name="Pawlowska J."/>
        </authorList>
    </citation>
    <scope>NUCLEOTIDE SEQUENCE</scope>
    <source>
        <strain evidence="2">WA0000017839</strain>
    </source>
</reference>
<dbReference type="EMBL" id="JAEPRD010000056">
    <property type="protein sequence ID" value="KAG2202899.1"/>
    <property type="molecule type" value="Genomic_DNA"/>
</dbReference>